<reference evidence="1" key="1">
    <citation type="submission" date="2024-07" db="EMBL/GenBank/DDBJ databases">
        <authorList>
            <person name="Kim Y.J."/>
            <person name="Jeong J.Y."/>
        </authorList>
    </citation>
    <scope>NUCLEOTIDE SEQUENCE</scope>
    <source>
        <strain evidence="1">GIHE-MW2</strain>
    </source>
</reference>
<dbReference type="SUPFAM" id="SSF51905">
    <property type="entry name" value="FAD/NAD(P)-binding domain"/>
    <property type="match status" value="1"/>
</dbReference>
<dbReference type="Gene3D" id="3.50.50.60">
    <property type="entry name" value="FAD/NAD(P)-binding domain"/>
    <property type="match status" value="1"/>
</dbReference>
<gene>
    <name evidence="1" type="ORF">ABWT76_005222</name>
</gene>
<evidence type="ECO:0000313" key="1">
    <source>
        <dbReference type="EMBL" id="XCM36461.1"/>
    </source>
</evidence>
<accession>A0AAU8JCD0</accession>
<sequence length="543" mass="60221">MTLTEKILGQLPGNVFAGLQRADNLWRSLRENSSPSQGAIHQAPEPLDSVEWDVVICGGTLGIFIGTALAVQGWRVALLERGELRGRDQEWNISRQELTVLSELSLLTDQELAEAIASEYNPARIKFTDSPEFWVRDILNLGVDPVYLLEALKSRFLAAGGQLFTQTAFSGAVIHPNGVLVQATVSPGQPSGAGGAGGSAYFAKKAENPLGKTFTSRLILDVMGHFSPIVRQVRQGQKPDGVCLVVGTCAKGFSRNDTGDLMVSFTPIAHQCQYFWEAFPAKDGRTTYLFTYLDADPKRITLADLFEDYFRLLPEYQNVSLDQLEFVRALFGFFPSYRQSPLRSPWDRLLFVGDSSGAQSPLSFGGFGAMLRHLKRLSQGINDALKNDLLSQKSLGELMPYQPNLSVTWLFQRAMMVPVEQKIAPNQINQLLSGVFQGMADLGDPVLKPFLQDVVQFSGLSKTLWKTSITQPGLVFKIIPQVGLPPLVNWMQHYINLGIYTALCPVGQAINSWVNRLPLSQQYEWRRRIDAWTYGSGLDTIDN</sequence>
<dbReference type="RefSeq" id="WP_190879436.1">
    <property type="nucleotide sequence ID" value="NZ_CP159837.1"/>
</dbReference>
<dbReference type="InterPro" id="IPR036188">
    <property type="entry name" value="FAD/NAD-bd_sf"/>
</dbReference>
<name>A0AAU8JCD0_9CYAN</name>
<dbReference type="EMBL" id="CP159837">
    <property type="protein sequence ID" value="XCM36461.1"/>
    <property type="molecule type" value="Genomic_DNA"/>
</dbReference>
<protein>
    <submittedName>
        <fullName evidence="1">FAD-binding oxidoreductase</fullName>
    </submittedName>
</protein>
<organism evidence="1">
    <name type="scientific">Planktothricoides raciborskii GIHE-MW2</name>
    <dbReference type="NCBI Taxonomy" id="2792601"/>
    <lineage>
        <taxon>Bacteria</taxon>
        <taxon>Bacillati</taxon>
        <taxon>Cyanobacteriota</taxon>
        <taxon>Cyanophyceae</taxon>
        <taxon>Oscillatoriophycideae</taxon>
        <taxon>Oscillatoriales</taxon>
        <taxon>Oscillatoriaceae</taxon>
        <taxon>Planktothricoides</taxon>
    </lineage>
</organism>
<dbReference type="AlphaFoldDB" id="A0AAU8JCD0"/>
<dbReference type="PANTHER" id="PTHR32098:SF5">
    <property type="entry name" value="LYCOPENE BETA_EPSILON CYCLASE PROTEIN"/>
    <property type="match status" value="1"/>
</dbReference>
<proteinExistence type="predicted"/>
<dbReference type="PANTHER" id="PTHR32098">
    <property type="entry name" value="LYCOPENE BETA/EPSILON CYCLASE PROTEIN"/>
    <property type="match status" value="1"/>
</dbReference>